<dbReference type="PROSITE" id="PS50977">
    <property type="entry name" value="HTH_TETR_2"/>
    <property type="match status" value="1"/>
</dbReference>
<proteinExistence type="predicted"/>
<accession>A0ABZ2U2I0</accession>
<gene>
    <name evidence="4" type="ORF">RVF87_01615</name>
</gene>
<evidence type="ECO:0000313" key="5">
    <source>
        <dbReference type="Proteomes" id="UP001479933"/>
    </source>
</evidence>
<dbReference type="Gene3D" id="1.10.357.10">
    <property type="entry name" value="Tetracycline Repressor, domain 2"/>
    <property type="match status" value="1"/>
</dbReference>
<feature type="domain" description="HTH tetR-type" evidence="3">
    <location>
        <begin position="18"/>
        <end position="78"/>
    </location>
</feature>
<evidence type="ECO:0000313" key="4">
    <source>
        <dbReference type="EMBL" id="WYY07812.1"/>
    </source>
</evidence>
<evidence type="ECO:0000259" key="3">
    <source>
        <dbReference type="PROSITE" id="PS50977"/>
    </source>
</evidence>
<evidence type="ECO:0000256" key="1">
    <source>
        <dbReference type="ARBA" id="ARBA00023125"/>
    </source>
</evidence>
<organism evidence="4 5">
    <name type="scientific">Gordonia hydrophobica</name>
    <dbReference type="NCBI Taxonomy" id="40516"/>
    <lineage>
        <taxon>Bacteria</taxon>
        <taxon>Bacillati</taxon>
        <taxon>Actinomycetota</taxon>
        <taxon>Actinomycetes</taxon>
        <taxon>Mycobacteriales</taxon>
        <taxon>Gordoniaceae</taxon>
        <taxon>Gordonia</taxon>
    </lineage>
</organism>
<protein>
    <submittedName>
        <fullName evidence="4">TetR/AcrR family transcriptional regulator</fullName>
    </submittedName>
</protein>
<dbReference type="Proteomes" id="UP001479933">
    <property type="component" value="Chromosome"/>
</dbReference>
<dbReference type="InterPro" id="IPR001647">
    <property type="entry name" value="HTH_TetR"/>
</dbReference>
<dbReference type="Pfam" id="PF00440">
    <property type="entry name" value="TetR_N"/>
    <property type="match status" value="1"/>
</dbReference>
<dbReference type="InterPro" id="IPR041490">
    <property type="entry name" value="KstR2_TetR_C"/>
</dbReference>
<dbReference type="PANTHER" id="PTHR30055:SF237">
    <property type="entry name" value="TRANSCRIPTIONAL REPRESSOR MCE3R"/>
    <property type="match status" value="1"/>
</dbReference>
<dbReference type="InterPro" id="IPR036271">
    <property type="entry name" value="Tet_transcr_reg_TetR-rel_C_sf"/>
</dbReference>
<name>A0ABZ2U2I0_9ACTN</name>
<keyword evidence="5" id="KW-1185">Reference proteome</keyword>
<dbReference type="PRINTS" id="PR00455">
    <property type="entry name" value="HTHTETR"/>
</dbReference>
<dbReference type="PANTHER" id="PTHR30055">
    <property type="entry name" value="HTH-TYPE TRANSCRIPTIONAL REGULATOR RUTR"/>
    <property type="match status" value="1"/>
</dbReference>
<dbReference type="InterPro" id="IPR050109">
    <property type="entry name" value="HTH-type_TetR-like_transc_reg"/>
</dbReference>
<dbReference type="InterPro" id="IPR009057">
    <property type="entry name" value="Homeodomain-like_sf"/>
</dbReference>
<evidence type="ECO:0000256" key="2">
    <source>
        <dbReference type="PROSITE-ProRule" id="PRU00335"/>
    </source>
</evidence>
<dbReference type="SUPFAM" id="SSF48498">
    <property type="entry name" value="Tetracyclin repressor-like, C-terminal domain"/>
    <property type="match status" value="1"/>
</dbReference>
<keyword evidence="1 2" id="KW-0238">DNA-binding</keyword>
<feature type="DNA-binding region" description="H-T-H motif" evidence="2">
    <location>
        <begin position="41"/>
        <end position="60"/>
    </location>
</feature>
<reference evidence="4 5" key="1">
    <citation type="journal article" date="2023" name="Virus Evol.">
        <title>Computational host range prediction-The good, the bad, and the ugly.</title>
        <authorList>
            <person name="Howell A.A."/>
            <person name="Versoza C.J."/>
            <person name="Pfeifer S.P."/>
        </authorList>
    </citation>
    <scope>NUCLEOTIDE SEQUENCE [LARGE SCALE GENOMIC DNA]</scope>
    <source>
        <strain evidence="4 5">1610/1b</strain>
    </source>
</reference>
<dbReference type="SUPFAM" id="SSF46689">
    <property type="entry name" value="Homeodomain-like"/>
    <property type="match status" value="1"/>
</dbReference>
<dbReference type="EMBL" id="CP136137">
    <property type="protein sequence ID" value="WYY07812.1"/>
    <property type="molecule type" value="Genomic_DNA"/>
</dbReference>
<dbReference type="RefSeq" id="WP_066166357.1">
    <property type="nucleotide sequence ID" value="NZ_CP136137.1"/>
</dbReference>
<sequence>MSSGAVTESSIDWRHYDDLPLTPILTASLEAFESNGYHGASIRDIARRVGVSMPSLYYHYGSKEGILSALLEVGMDDLQMHLQGALADAGDDLFTQFCHFVTAVSLHESRRRDLAKLHPESRFLGAEAFAVYVARRNAVGDQFIELIEQGQEAGLFDVADSHFVARGAFAMMQGTPRWFRASGPDTPEAVAAKYLQVIIKMVASTEMAPELLERASALPSQSDSTPAH</sequence>
<dbReference type="Pfam" id="PF17932">
    <property type="entry name" value="TetR_C_24"/>
    <property type="match status" value="1"/>
</dbReference>